<dbReference type="SMART" id="SM00116">
    <property type="entry name" value="CBS"/>
    <property type="match status" value="2"/>
</dbReference>
<dbReference type="Gene3D" id="2.60.120.10">
    <property type="entry name" value="Jelly Rolls"/>
    <property type="match status" value="1"/>
</dbReference>
<feature type="domain" description="Cyclic nucleotide-binding" evidence="3">
    <location>
        <begin position="59"/>
        <end position="94"/>
    </location>
</feature>
<evidence type="ECO:0000313" key="5">
    <source>
        <dbReference type="EMBL" id="MDK2595897.1"/>
    </source>
</evidence>
<proteinExistence type="predicted"/>
<keyword evidence="6" id="KW-1185">Reference proteome</keyword>
<keyword evidence="2" id="KW-0129">CBS domain</keyword>
<dbReference type="InterPro" id="IPR000595">
    <property type="entry name" value="cNMP-bd_dom"/>
</dbReference>
<dbReference type="CDD" id="cd00038">
    <property type="entry name" value="CAP_ED"/>
    <property type="match status" value="1"/>
</dbReference>
<protein>
    <submittedName>
        <fullName evidence="5">DUF294 nucleotidyltransferase-like domain-containing protein</fullName>
    </submittedName>
</protein>
<evidence type="ECO:0000313" key="6">
    <source>
        <dbReference type="Proteomes" id="UP001231915"/>
    </source>
</evidence>
<keyword evidence="1" id="KW-0677">Repeat</keyword>
<dbReference type="PROSITE" id="PS51371">
    <property type="entry name" value="CBS"/>
    <property type="match status" value="2"/>
</dbReference>
<dbReference type="InterPro" id="IPR051462">
    <property type="entry name" value="CBS_domain-containing"/>
</dbReference>
<dbReference type="EMBL" id="JASJUT010000004">
    <property type="protein sequence ID" value="MDK2595897.1"/>
    <property type="molecule type" value="Genomic_DNA"/>
</dbReference>
<dbReference type="InterPro" id="IPR018490">
    <property type="entry name" value="cNMP-bd_dom_sf"/>
</dbReference>
<dbReference type="SUPFAM" id="SSF51206">
    <property type="entry name" value="cAMP-binding domain-like"/>
    <property type="match status" value="1"/>
</dbReference>
<dbReference type="InterPro" id="IPR005105">
    <property type="entry name" value="GlnD_Uridyltrans_N"/>
</dbReference>
<accession>A0ABT7ELH0</accession>
<dbReference type="InterPro" id="IPR014710">
    <property type="entry name" value="RmlC-like_jellyroll"/>
</dbReference>
<evidence type="ECO:0000259" key="4">
    <source>
        <dbReference type="PROSITE" id="PS51371"/>
    </source>
</evidence>
<name>A0ABT7ELH0_9GAMM</name>
<dbReference type="Proteomes" id="UP001231915">
    <property type="component" value="Unassembled WGS sequence"/>
</dbReference>
<evidence type="ECO:0000256" key="2">
    <source>
        <dbReference type="PROSITE-ProRule" id="PRU00703"/>
    </source>
</evidence>
<dbReference type="Pfam" id="PF10335">
    <property type="entry name" value="DUF294_C"/>
    <property type="match status" value="1"/>
</dbReference>
<dbReference type="SUPFAM" id="SSF54631">
    <property type="entry name" value="CBS-domain pair"/>
    <property type="match status" value="1"/>
</dbReference>
<dbReference type="CDD" id="cd04587">
    <property type="entry name" value="CBS_pair_CAP-ED_NT_Pol-beta-like_DUF294_assoc"/>
    <property type="match status" value="1"/>
</dbReference>
<dbReference type="Pfam" id="PF03445">
    <property type="entry name" value="DUF294"/>
    <property type="match status" value="1"/>
</dbReference>
<dbReference type="PANTHER" id="PTHR48108">
    <property type="entry name" value="CBS DOMAIN-CONTAINING PROTEIN CBSX2, CHLOROPLASTIC"/>
    <property type="match status" value="1"/>
</dbReference>
<dbReference type="Gene3D" id="3.10.580.10">
    <property type="entry name" value="CBS-domain"/>
    <property type="match status" value="1"/>
</dbReference>
<dbReference type="InterPro" id="IPR018821">
    <property type="entry name" value="DUF294_put_nucleoTrafse_sb-bd"/>
</dbReference>
<evidence type="ECO:0000259" key="3">
    <source>
        <dbReference type="PROSITE" id="PS50042"/>
    </source>
</evidence>
<dbReference type="PANTHER" id="PTHR48108:SF31">
    <property type="entry name" value="CBS DOMAIN AND CYCLIC NUCLEOTIDE-REGULATED NUCLEOTIDYLTRANSFERASE"/>
    <property type="match status" value="1"/>
</dbReference>
<dbReference type="InterPro" id="IPR000644">
    <property type="entry name" value="CBS_dom"/>
</dbReference>
<evidence type="ECO:0000256" key="1">
    <source>
        <dbReference type="ARBA" id="ARBA00022737"/>
    </source>
</evidence>
<dbReference type="PROSITE" id="PS50042">
    <property type="entry name" value="CNMP_BINDING_3"/>
    <property type="match status" value="1"/>
</dbReference>
<feature type="domain" description="CBS" evidence="4">
    <location>
        <begin position="224"/>
        <end position="281"/>
    </location>
</feature>
<organism evidence="5 6">
    <name type="scientific">Pseudoalteromonas obscura</name>
    <dbReference type="NCBI Taxonomy" id="3048491"/>
    <lineage>
        <taxon>Bacteria</taxon>
        <taxon>Pseudomonadati</taxon>
        <taxon>Pseudomonadota</taxon>
        <taxon>Gammaproteobacteria</taxon>
        <taxon>Alteromonadales</taxon>
        <taxon>Pseudoalteromonadaceae</taxon>
        <taxon>Pseudoalteromonas</taxon>
    </lineage>
</organism>
<gene>
    <name evidence="5" type="ORF">QNM18_12630</name>
</gene>
<dbReference type="Pfam" id="PF00571">
    <property type="entry name" value="CBS"/>
    <property type="match status" value="2"/>
</dbReference>
<reference evidence="5 6" key="1">
    <citation type="submission" date="2023-05" db="EMBL/GenBank/DDBJ databases">
        <title>Pseudoalteromonas ardens sp. nov., Pseudoalteromonas obscura sp. nov., and Pseudoalteromonas umbrosa sp. nov., isolated from the coral Montipora capitata.</title>
        <authorList>
            <person name="Thomas E.M."/>
            <person name="Smith E.M."/>
            <person name="Papke E."/>
            <person name="Shlafstein M.D."/>
            <person name="Oline D.K."/>
            <person name="Videau P."/>
            <person name="Saw J.H."/>
            <person name="Strangman W.K."/>
            <person name="Ushijima B."/>
        </authorList>
    </citation>
    <scope>NUCLEOTIDE SEQUENCE [LARGE SCALE GENOMIC DNA]</scope>
    <source>
        <strain evidence="5 6">P94</strain>
    </source>
</reference>
<dbReference type="InterPro" id="IPR046342">
    <property type="entry name" value="CBS_dom_sf"/>
</dbReference>
<comment type="caution">
    <text evidence="5">The sequence shown here is derived from an EMBL/GenBank/DDBJ whole genome shotgun (WGS) entry which is preliminary data.</text>
</comment>
<dbReference type="RefSeq" id="WP_284137426.1">
    <property type="nucleotide sequence ID" value="NZ_JASJUT010000004.1"/>
</dbReference>
<dbReference type="CDD" id="cd05401">
    <property type="entry name" value="NT_GlnE_GlnD_like"/>
    <property type="match status" value="1"/>
</dbReference>
<feature type="domain" description="CBS" evidence="4">
    <location>
        <begin position="160"/>
        <end position="217"/>
    </location>
</feature>
<dbReference type="Pfam" id="PF00027">
    <property type="entry name" value="cNMP_binding"/>
    <property type="match status" value="1"/>
</dbReference>
<sequence length="617" mass="69838">MTHSQSVSPVVDVLDFVTKQLPFSELPPACAHFYVNHAKVVYITSLNQSELLVPTDKYLYLIRSGVFDLVNTAGEVVTRLGEGDYFGYPSLLTGEEIKNHLEVQTSGLVFLLPQQDFDFLRREYLKFEQHFVRAHKKRLLSSHYQERGRAWPEHKISALMGKSAVTIEPSARIVDAAKLMQNAGVSSVIVTEKGELSGIITDRDLRNRVLAAELAPSARVAQIMTPNPKFIFENNRAFSALHLMLKHNIHHLPVLNEERVPLGMVTSTDLLRQQKHDPVQLIGQIYKAHSHQEVIRLAMEIPALLRGFSNTVEDIYFIGTLLSGLTDALTSRLTELFIQQAGEPPCSFCWICFGSQAREEQTLHSDQDNGLVFSNAILDHQRDYFARLGAYVSGHLISCGIKACPGGIMASNAQCRGTVDEWLLRYEQWVHTPTPQAMLNSKIFFDRRFIYGDQALYQSLNAGLSTLRQQELFFAAMATDISTNSVPIGLFMQFKLERDKHKHRYLDLKIRGVAIVNDLVRLYALKCGINKANTQMRLAALKECGVLSKEDIYNLQDCWRFLTQLRFKVQIEAPELPPNCINPELLSSLERHQLKEAFHLIKQAQQACVFKFARGSL</sequence>